<evidence type="ECO:0000259" key="1">
    <source>
        <dbReference type="Pfam" id="PF14082"/>
    </source>
</evidence>
<protein>
    <submittedName>
        <fullName evidence="2">DUF4263 domain-containing protein</fullName>
    </submittedName>
</protein>
<dbReference type="RefSeq" id="WP_135760788.1">
    <property type="nucleotide sequence ID" value="NZ_RQHW01000043.1"/>
</dbReference>
<comment type="caution">
    <text evidence="2">The sequence shown here is derived from an EMBL/GenBank/DDBJ whole genome shotgun (WGS) entry which is preliminary data.</text>
</comment>
<dbReference type="EMBL" id="RQHW01000043">
    <property type="protein sequence ID" value="TGN18854.1"/>
    <property type="molecule type" value="Genomic_DNA"/>
</dbReference>
<reference evidence="2" key="1">
    <citation type="journal article" date="2019" name="PLoS Negl. Trop. Dis.">
        <title>Revisiting the worldwide diversity of Leptospira species in the environment.</title>
        <authorList>
            <person name="Vincent A.T."/>
            <person name="Schiettekatte O."/>
            <person name="Bourhy P."/>
            <person name="Veyrier F.J."/>
            <person name="Picardeau M."/>
        </authorList>
    </citation>
    <scope>NUCLEOTIDE SEQUENCE [LARGE SCALE GENOMIC DNA]</scope>
    <source>
        <strain evidence="2">201300427</strain>
    </source>
</reference>
<keyword evidence="3" id="KW-1185">Reference proteome</keyword>
<evidence type="ECO:0000313" key="2">
    <source>
        <dbReference type="EMBL" id="TGN18854.1"/>
    </source>
</evidence>
<dbReference type="InterPro" id="IPR025359">
    <property type="entry name" value="SduA_C"/>
</dbReference>
<dbReference type="AlphaFoldDB" id="A0A4R9LX28"/>
<gene>
    <name evidence="2" type="ORF">EHS15_11815</name>
</gene>
<dbReference type="Pfam" id="PF14082">
    <property type="entry name" value="SduA_C"/>
    <property type="match status" value="1"/>
</dbReference>
<dbReference type="OrthoDB" id="2080979at2"/>
<accession>A0A4R9LX28</accession>
<organism evidence="2 3">
    <name type="scientific">Leptospira idonii</name>
    <dbReference type="NCBI Taxonomy" id="1193500"/>
    <lineage>
        <taxon>Bacteria</taxon>
        <taxon>Pseudomonadati</taxon>
        <taxon>Spirochaetota</taxon>
        <taxon>Spirochaetia</taxon>
        <taxon>Leptospirales</taxon>
        <taxon>Leptospiraceae</taxon>
        <taxon>Leptospira</taxon>
    </lineage>
</organism>
<proteinExistence type="predicted"/>
<dbReference type="Proteomes" id="UP000298058">
    <property type="component" value="Unassembled WGS sequence"/>
</dbReference>
<evidence type="ECO:0000313" key="3">
    <source>
        <dbReference type="Proteomes" id="UP000298058"/>
    </source>
</evidence>
<name>A0A4R9LX28_9LEPT</name>
<sequence>MTLRIKKQKENSTTLYLLTNSERKGFVDIITYRIDKNKREISFYPPETYNPVTKKNNKSIVIFGFNKLPPEFHEKGYIKSGASYYLVKLLNDYSLKKIEIHLDPSSTIGFDSKKEILRFTYNIFSAWIQSLQIASNEAKRERVIIVKKFFNSIDPNEFPTSENNTNIVRKRLLESLNENIIESLLPDEISKIDTFFEQIIEKKYKAKIKKTEIVNKNSIKFGSKAIENAIQSFENLINKNASEEEYGSFLLKNLFVIDSRYIHAIPQINLTLGGKRLCDFGLIDFDYNLDIFEIKKPSTRLLSKSIDRGNYYFHSDCVKAVTQIEKYLYNAESKQAVLERDLKRKIELNFPINVIKPKAFLIIGNSEQLDNDKKKEDFRILRNSYKNIEIILYDELLNRIRNLKNRLISKDN</sequence>
<feature type="domain" description="Shedu protein SduA C-terminal" evidence="1">
    <location>
        <begin position="241"/>
        <end position="397"/>
    </location>
</feature>